<dbReference type="RefSeq" id="WP_044300574.1">
    <property type="nucleotide sequence ID" value="NZ_CP036542.1"/>
</dbReference>
<sequence length="198" mass="22809">MYEEFLNQNINCARQVADDAFLVKYASKAPKELITLWQEVGLGIFSNGLFRIVPPDDYQDFVDTYIEDKEKYFEYLLPFMTTAFGDIFVWVKDICQNQEYVIFINVRSGDWDIVTSRMDLLFSLYIASEGCLKRKFEINISDFSKLVERLGLPAEDECYGYVPALALGGSKSLDNIQVVKMLPYIDMIAQMIGAFDMK</sequence>
<accession>A0A0I9S974</accession>
<feature type="domain" description="T6SS immunity protein Tdi1 C-terminal" evidence="2">
    <location>
        <begin position="139"/>
        <end position="191"/>
    </location>
</feature>
<name>A0A0I9S974_BACFG</name>
<evidence type="ECO:0000259" key="2">
    <source>
        <dbReference type="Pfam" id="PF08906"/>
    </source>
</evidence>
<evidence type="ECO:0000259" key="1">
    <source>
        <dbReference type="Pfam" id="PF08887"/>
    </source>
</evidence>
<gene>
    <name evidence="3" type="ORF">EE52_0212160</name>
</gene>
<reference evidence="3" key="1">
    <citation type="book" date="2014" name="THE 24TH EUROPEAN CONGRESS OF CLINICAL MICROBIOLOGY AND INFECTIOUS DISEASES" publisher="ECCMID 2014" city="Barcelona, Spain">
        <title>Identification of resistance genes in three multidrug-resistant Bacteroides fragilis isolates by whole genome sequencing.</title>
        <editorList>
            <person name="Unknown"/>
            <person name="A."/>
        </editorList>
        <authorList>
            <person name="Sydenham T.V."/>
            <person name="Hasman H."/>
            <person name="Wang M."/>
            <person name="Soki J."/>
            <person name="Nagy E."/>
            <person name="Justesen U.S."/>
        </authorList>
    </citation>
    <scope>NUCLEOTIDE SEQUENCE</scope>
    <source>
        <strain evidence="3">DCMOUH0018B</strain>
    </source>
</reference>
<dbReference type="InterPro" id="IPR015002">
    <property type="entry name" value="T6SS_Tdi1_C"/>
</dbReference>
<proteinExistence type="predicted"/>
<dbReference type="Pfam" id="PF08887">
    <property type="entry name" value="GAD-like"/>
    <property type="match status" value="1"/>
</dbReference>
<organism evidence="3">
    <name type="scientific">Bacteroides fragilis</name>
    <dbReference type="NCBI Taxonomy" id="817"/>
    <lineage>
        <taxon>Bacteria</taxon>
        <taxon>Pseudomonadati</taxon>
        <taxon>Bacteroidota</taxon>
        <taxon>Bacteroidia</taxon>
        <taxon>Bacteroidales</taxon>
        <taxon>Bacteroidaceae</taxon>
        <taxon>Bacteroides</taxon>
    </lineage>
</organism>
<dbReference type="Pfam" id="PF08906">
    <property type="entry name" value="T6SS_Tdi1_C"/>
    <property type="match status" value="1"/>
</dbReference>
<reference evidence="3" key="2">
    <citation type="submission" date="2014-07" db="EMBL/GenBank/DDBJ databases">
        <title>Genetics and epidemiology of antimicrobial resistance in B. fragilis group.</title>
        <authorList>
            <person name="Sydenham T.V."/>
            <person name="Hasman H."/>
            <person name="Kemp M."/>
            <person name="Justesen U.S."/>
        </authorList>
    </citation>
    <scope>NUCLEOTIDE SEQUENCE [LARGE SCALE GENOMIC DNA]</scope>
    <source>
        <strain evidence="3">DCMOUH0018B</strain>
    </source>
</reference>
<dbReference type="GO" id="GO:0016740">
    <property type="term" value="F:transferase activity"/>
    <property type="evidence" value="ECO:0007669"/>
    <property type="project" value="UniProtKB-KW"/>
</dbReference>
<dbReference type="EMBL" id="JMZZ02000147">
    <property type="protein sequence ID" value="KFX74472.1"/>
    <property type="molecule type" value="Genomic_DNA"/>
</dbReference>
<keyword evidence="3" id="KW-0808">Transferase</keyword>
<evidence type="ECO:0000313" key="3">
    <source>
        <dbReference type="EMBL" id="KFX74472.1"/>
    </source>
</evidence>
<dbReference type="PATRIC" id="fig|817.53.peg.2510"/>
<dbReference type="InterPro" id="IPR014983">
    <property type="entry name" value="GAD-rel"/>
</dbReference>
<protein>
    <submittedName>
        <fullName evidence="3">Glutamyl-tRNA amidotransferase</fullName>
    </submittedName>
</protein>
<feature type="domain" description="GAD-related" evidence="1">
    <location>
        <begin position="2"/>
        <end position="96"/>
    </location>
</feature>
<comment type="caution">
    <text evidence="3">The sequence shown here is derived from an EMBL/GenBank/DDBJ whole genome shotgun (WGS) entry which is preliminary data.</text>
</comment>
<dbReference type="AlphaFoldDB" id="A0A0I9S974"/>